<comment type="caution">
    <text evidence="1">The sequence shown here is derived from an EMBL/GenBank/DDBJ whole genome shotgun (WGS) entry which is preliminary data.</text>
</comment>
<dbReference type="RefSeq" id="WP_199470244.1">
    <property type="nucleotide sequence ID" value="NZ_JAEMNX010000034.1"/>
</dbReference>
<protein>
    <submittedName>
        <fullName evidence="1">Uncharacterized protein</fullName>
    </submittedName>
</protein>
<dbReference type="Proteomes" id="UP000628710">
    <property type="component" value="Unassembled WGS sequence"/>
</dbReference>
<evidence type="ECO:0000313" key="1">
    <source>
        <dbReference type="EMBL" id="MBJ7539849.1"/>
    </source>
</evidence>
<evidence type="ECO:0000313" key="2">
    <source>
        <dbReference type="Proteomes" id="UP000628710"/>
    </source>
</evidence>
<sequence>MDTLSIDWNSSGLTGHDKHGNEISVRELVEALEGYEAIEKIANLSDSMRDSLARQAAENYRMAQRNDYQQRQIGELEAALNNAHARISRLLGEHPDIQHDEALRALAQYANPQHWANPRTQHGDLQTDQRSVFIKGFHGYELAMSVLQNKEQAA</sequence>
<organism evidence="1 2">
    <name type="scientific">Marinomonas transparens</name>
    <dbReference type="NCBI Taxonomy" id="2795388"/>
    <lineage>
        <taxon>Bacteria</taxon>
        <taxon>Pseudomonadati</taxon>
        <taxon>Pseudomonadota</taxon>
        <taxon>Gammaproteobacteria</taxon>
        <taxon>Oceanospirillales</taxon>
        <taxon>Oceanospirillaceae</taxon>
        <taxon>Marinomonas</taxon>
    </lineage>
</organism>
<name>A0A934JTU5_9GAMM</name>
<reference evidence="1" key="1">
    <citation type="submission" date="2020-12" db="EMBL/GenBank/DDBJ databases">
        <title>Marinomonas arctica sp. nov., a psychrotolerant bacterium isolated from the Arctic.</title>
        <authorList>
            <person name="Zhang Y."/>
        </authorList>
    </citation>
    <scope>NUCLEOTIDE SEQUENCE</scope>
    <source>
        <strain evidence="1">C1424</strain>
    </source>
</reference>
<accession>A0A934JTU5</accession>
<keyword evidence="2" id="KW-1185">Reference proteome</keyword>
<dbReference type="EMBL" id="JAEMNX010000034">
    <property type="protein sequence ID" value="MBJ7539849.1"/>
    <property type="molecule type" value="Genomic_DNA"/>
</dbReference>
<proteinExistence type="predicted"/>
<dbReference type="AlphaFoldDB" id="A0A934JTU5"/>
<gene>
    <name evidence="1" type="ORF">I8J31_19435</name>
</gene>